<protein>
    <submittedName>
        <fullName evidence="2">Uncharacterized protein</fullName>
    </submittedName>
</protein>
<evidence type="ECO:0000313" key="2">
    <source>
        <dbReference type="EMBL" id="ABU78385.1"/>
    </source>
</evidence>
<evidence type="ECO:0000256" key="1">
    <source>
        <dbReference type="SAM" id="MobiDB-lite"/>
    </source>
</evidence>
<dbReference type="HOGENOM" id="CLU_3097908_0_0_6"/>
<reference evidence="2 3" key="1">
    <citation type="journal article" date="2010" name="PLoS ONE">
        <title>Genome sequence of Cronobacter sakazakii BAA-894 and comparative genomic hybridization analysis with other Cronobacter species.</title>
        <authorList>
            <person name="Kucerova E."/>
            <person name="Clifton S.W."/>
            <person name="Xia X.Q."/>
            <person name="Long F."/>
            <person name="Porwollik S."/>
            <person name="Fulton L."/>
            <person name="Fronick C."/>
            <person name="Minx P."/>
            <person name="Kyung K."/>
            <person name="Warren W."/>
            <person name="Fulton R."/>
            <person name="Feng D."/>
            <person name="Wollam A."/>
            <person name="Shah N."/>
            <person name="Bhonagiri V."/>
            <person name="Nash W.E."/>
            <person name="Hallsworth-Pepin K."/>
            <person name="Wilson R.K."/>
            <person name="McClelland M."/>
            <person name="Forsythe S.J."/>
        </authorList>
    </citation>
    <scope>NUCLEOTIDE SEQUENCE [LARGE SCALE GENOMIC DNA]</scope>
    <source>
        <strain evidence="2 3">ATCC BAA-894</strain>
    </source>
</reference>
<name>A7MGT4_CROS8</name>
<dbReference type="EMBL" id="CP000783">
    <property type="protein sequence ID" value="ABU78385.1"/>
    <property type="molecule type" value="Genomic_DNA"/>
</dbReference>
<feature type="region of interest" description="Disordered" evidence="1">
    <location>
        <begin position="1"/>
        <end position="30"/>
    </location>
</feature>
<keyword evidence="3" id="KW-1185">Reference proteome</keyword>
<organism evidence="2 3">
    <name type="scientific">Cronobacter sakazakii (strain ATCC BAA-894)</name>
    <name type="common">Enterobacter sakazakii</name>
    <dbReference type="NCBI Taxonomy" id="290339"/>
    <lineage>
        <taxon>Bacteria</taxon>
        <taxon>Pseudomonadati</taxon>
        <taxon>Pseudomonadota</taxon>
        <taxon>Gammaproteobacteria</taxon>
        <taxon>Enterobacterales</taxon>
        <taxon>Enterobacteriaceae</taxon>
        <taxon>Cronobacter</taxon>
    </lineage>
</organism>
<sequence length="51" mass="5833">MSVKSLSKTNSPVYKACPPTEPRPASDPESPQAVLLLPIQYIFRQEEYFDY</sequence>
<gene>
    <name evidence="2" type="ordered locus">ESA_03162</name>
</gene>
<feature type="compositionally biased region" description="Polar residues" evidence="1">
    <location>
        <begin position="1"/>
        <end position="12"/>
    </location>
</feature>
<dbReference type="Proteomes" id="UP000000260">
    <property type="component" value="Chromosome"/>
</dbReference>
<dbReference type="KEGG" id="esa:ESA_03162"/>
<proteinExistence type="predicted"/>
<evidence type="ECO:0000313" key="3">
    <source>
        <dbReference type="Proteomes" id="UP000000260"/>
    </source>
</evidence>
<accession>A7MGT4</accession>
<dbReference type="AlphaFoldDB" id="A7MGT4"/>